<proteinExistence type="predicted"/>
<feature type="compositionally biased region" description="Acidic residues" evidence="3">
    <location>
        <begin position="87"/>
        <end position="99"/>
    </location>
</feature>
<dbReference type="GO" id="GO:0016460">
    <property type="term" value="C:myosin II complex"/>
    <property type="evidence" value="ECO:0007669"/>
    <property type="project" value="TreeGrafter"/>
</dbReference>
<dbReference type="PANTHER" id="PTHR23048:SF0">
    <property type="entry name" value="CALMODULIN LIKE 3"/>
    <property type="match status" value="1"/>
</dbReference>
<dbReference type="InterPro" id="IPR002048">
    <property type="entry name" value="EF_hand_dom"/>
</dbReference>
<feature type="compositionally biased region" description="Acidic residues" evidence="3">
    <location>
        <begin position="123"/>
        <end position="154"/>
    </location>
</feature>
<evidence type="ECO:0000256" key="2">
    <source>
        <dbReference type="ARBA" id="ARBA00022837"/>
    </source>
</evidence>
<dbReference type="GO" id="GO:0005509">
    <property type="term" value="F:calcium ion binding"/>
    <property type="evidence" value="ECO:0007669"/>
    <property type="project" value="InterPro"/>
</dbReference>
<dbReference type="PANTHER" id="PTHR23048">
    <property type="entry name" value="MYOSIN LIGHT CHAIN 1, 3"/>
    <property type="match status" value="1"/>
</dbReference>
<evidence type="ECO:0000256" key="3">
    <source>
        <dbReference type="SAM" id="MobiDB-lite"/>
    </source>
</evidence>
<dbReference type="STRING" id="7102.A0A2A4JI51"/>
<evidence type="ECO:0000256" key="1">
    <source>
        <dbReference type="ARBA" id="ARBA00022737"/>
    </source>
</evidence>
<comment type="caution">
    <text evidence="5">The sequence shown here is derived from an EMBL/GenBank/DDBJ whole genome shotgun (WGS) entry which is preliminary data.</text>
</comment>
<dbReference type="InterPro" id="IPR011992">
    <property type="entry name" value="EF-hand-dom_pair"/>
</dbReference>
<dbReference type="SUPFAM" id="SSF47473">
    <property type="entry name" value="EF-hand"/>
    <property type="match status" value="1"/>
</dbReference>
<dbReference type="PROSITE" id="PS00018">
    <property type="entry name" value="EF_HAND_1"/>
    <property type="match status" value="1"/>
</dbReference>
<feature type="compositionally biased region" description="Basic and acidic residues" evidence="3">
    <location>
        <begin position="20"/>
        <end position="33"/>
    </location>
</feature>
<dbReference type="Gene3D" id="1.10.238.10">
    <property type="entry name" value="EF-hand"/>
    <property type="match status" value="1"/>
</dbReference>
<reference evidence="5" key="1">
    <citation type="submission" date="2017-09" db="EMBL/GenBank/DDBJ databases">
        <title>Contemporary evolution of a Lepidopteran species, Heliothis virescens, in response to modern agricultural practices.</title>
        <authorList>
            <person name="Fritz M.L."/>
            <person name="Deyonke A.M."/>
            <person name="Papanicolaou A."/>
            <person name="Micinski S."/>
            <person name="Westbrook J."/>
            <person name="Gould F."/>
        </authorList>
    </citation>
    <scope>NUCLEOTIDE SEQUENCE [LARGE SCALE GENOMIC DNA]</scope>
    <source>
        <strain evidence="5">HvINT-</strain>
        <tissue evidence="5">Whole body</tissue>
    </source>
</reference>
<dbReference type="InterPro" id="IPR018247">
    <property type="entry name" value="EF_Hand_1_Ca_BS"/>
</dbReference>
<protein>
    <recommendedName>
        <fullName evidence="4">EF-hand domain-containing protein</fullName>
    </recommendedName>
</protein>
<dbReference type="AlphaFoldDB" id="A0A2A4JI51"/>
<gene>
    <name evidence="5" type="ORF">B5V51_1655</name>
</gene>
<feature type="region of interest" description="Disordered" evidence="3">
    <location>
        <begin position="1"/>
        <end position="169"/>
    </location>
</feature>
<keyword evidence="2" id="KW-0106">Calcium</keyword>
<keyword evidence="1" id="KW-0677">Repeat</keyword>
<feature type="domain" description="EF-hand" evidence="4">
    <location>
        <begin position="266"/>
        <end position="301"/>
    </location>
</feature>
<feature type="compositionally biased region" description="Basic and acidic residues" evidence="3">
    <location>
        <begin position="71"/>
        <end position="86"/>
    </location>
</feature>
<dbReference type="InterPro" id="IPR050230">
    <property type="entry name" value="CALM/Myosin/TropC-like"/>
</dbReference>
<sequence length="374" mass="41638">MESATTPESTEAPIATGDVDESKPPEDLEKGETGEVGENLEGVEGGEGGEAVEGEQEGETGEAAGTEEVDGEHVEGEGLEGEHVEGEFVEGEGVEGEQLEGEHVEGEQVEGEHVEGEEKEKVEGEEDEEGMTGEQVEGEELYVPEEVVEEEQQYVEEPPPDPAEPYDFSDSKEALKAPFSLRPDQLAEVEQLWEIYQNYTPAYADLDGFITEKELVYMLKSLLLMTYTIEQLQELVAYCCRPPHAKGHIFYDQFLKMVTIRQRDFPIEEEIRAALQFYDPEKTGIIDREYLKEILSKHGNKMGSRHLDNLIKEVDMSNDGTIGIEDVVGTMCIDLNKEDLQLLRAAVYPPTDDIGEERTEEGGVAIPEDDEEDD</sequence>
<organism evidence="5">
    <name type="scientific">Heliothis virescens</name>
    <name type="common">Tobacco budworm moth</name>
    <dbReference type="NCBI Taxonomy" id="7102"/>
    <lineage>
        <taxon>Eukaryota</taxon>
        <taxon>Metazoa</taxon>
        <taxon>Ecdysozoa</taxon>
        <taxon>Arthropoda</taxon>
        <taxon>Hexapoda</taxon>
        <taxon>Insecta</taxon>
        <taxon>Pterygota</taxon>
        <taxon>Neoptera</taxon>
        <taxon>Endopterygota</taxon>
        <taxon>Lepidoptera</taxon>
        <taxon>Glossata</taxon>
        <taxon>Ditrysia</taxon>
        <taxon>Noctuoidea</taxon>
        <taxon>Noctuidae</taxon>
        <taxon>Heliothinae</taxon>
        <taxon>Heliothis</taxon>
    </lineage>
</organism>
<name>A0A2A4JI51_HELVI</name>
<feature type="compositionally biased region" description="Basic and acidic residues" evidence="3">
    <location>
        <begin position="100"/>
        <end position="122"/>
    </location>
</feature>
<dbReference type="FunFam" id="1.10.238.10:FF:000001">
    <property type="entry name" value="Calmodulin 1"/>
    <property type="match status" value="1"/>
</dbReference>
<accession>A0A2A4JI51</accession>
<feature type="region of interest" description="Disordered" evidence="3">
    <location>
        <begin position="351"/>
        <end position="374"/>
    </location>
</feature>
<dbReference type="EMBL" id="NWSH01001335">
    <property type="protein sequence ID" value="PCG71641.1"/>
    <property type="molecule type" value="Genomic_DNA"/>
</dbReference>
<dbReference type="PROSITE" id="PS50222">
    <property type="entry name" value="EF_HAND_2"/>
    <property type="match status" value="1"/>
</dbReference>
<feature type="compositionally biased region" description="Acidic residues" evidence="3">
    <location>
        <begin position="50"/>
        <end position="70"/>
    </location>
</feature>
<evidence type="ECO:0000313" key="5">
    <source>
        <dbReference type="EMBL" id="PCG71641.1"/>
    </source>
</evidence>
<evidence type="ECO:0000259" key="4">
    <source>
        <dbReference type="PROSITE" id="PS50222"/>
    </source>
</evidence>